<proteinExistence type="predicted"/>
<keyword evidence="2" id="KW-1185">Reference proteome</keyword>
<dbReference type="RefSeq" id="WP_093990465.1">
    <property type="nucleotide sequence ID" value="NZ_FXZK01000001.1"/>
</dbReference>
<dbReference type="Proteomes" id="UP000201613">
    <property type="component" value="Unassembled WGS sequence"/>
</dbReference>
<accession>A0A238L982</accession>
<dbReference type="EMBL" id="FXZK01000001">
    <property type="protein sequence ID" value="SMY06267.1"/>
    <property type="molecule type" value="Genomic_DNA"/>
</dbReference>
<evidence type="ECO:0000313" key="1">
    <source>
        <dbReference type="EMBL" id="SMY06267.1"/>
    </source>
</evidence>
<name>A0A238L982_9RHOB</name>
<dbReference type="AlphaFoldDB" id="A0A238L982"/>
<protein>
    <submittedName>
        <fullName evidence="1">Uncharacterized protein</fullName>
    </submittedName>
</protein>
<evidence type="ECO:0000313" key="2">
    <source>
        <dbReference type="Proteomes" id="UP000201613"/>
    </source>
</evidence>
<sequence length="78" mass="8187">MDAGPDIRIDGLSFEGFEASFADRATAVFEQALADGAAGLTLTGHREIDRIDLDSVDFSSPDTCGRSLAAALLRALSQ</sequence>
<organism evidence="1 2">
    <name type="scientific">Flavimaricola marinus</name>
    <dbReference type="NCBI Taxonomy" id="1819565"/>
    <lineage>
        <taxon>Bacteria</taxon>
        <taxon>Pseudomonadati</taxon>
        <taxon>Pseudomonadota</taxon>
        <taxon>Alphaproteobacteria</taxon>
        <taxon>Rhodobacterales</taxon>
        <taxon>Paracoccaceae</taxon>
        <taxon>Flavimaricola</taxon>
    </lineage>
</organism>
<reference evidence="1 2" key="1">
    <citation type="submission" date="2017-05" db="EMBL/GenBank/DDBJ databases">
        <authorList>
            <person name="Song R."/>
            <person name="Chenine A.L."/>
            <person name="Ruprecht R.M."/>
        </authorList>
    </citation>
    <scope>NUCLEOTIDE SEQUENCE [LARGE SCALE GENOMIC DNA]</scope>
    <source>
        <strain evidence="1 2">CECT 8899</strain>
    </source>
</reference>
<gene>
    <name evidence="1" type="ORF">LOM8899_00390</name>
</gene>